<evidence type="ECO:0000313" key="1">
    <source>
        <dbReference type="EMBL" id="KKK57559.1"/>
    </source>
</evidence>
<proteinExistence type="predicted"/>
<protein>
    <submittedName>
        <fullName evidence="1">Uncharacterized protein</fullName>
    </submittedName>
</protein>
<gene>
    <name evidence="1" type="ORF">LCGC14_3053260</name>
</gene>
<dbReference type="AlphaFoldDB" id="A0A0F8YTX9"/>
<reference evidence="1" key="1">
    <citation type="journal article" date="2015" name="Nature">
        <title>Complex archaea that bridge the gap between prokaryotes and eukaryotes.</title>
        <authorList>
            <person name="Spang A."/>
            <person name="Saw J.H."/>
            <person name="Jorgensen S.L."/>
            <person name="Zaremba-Niedzwiedzka K."/>
            <person name="Martijn J."/>
            <person name="Lind A.E."/>
            <person name="van Eijk R."/>
            <person name="Schleper C."/>
            <person name="Guy L."/>
            <person name="Ettema T.J."/>
        </authorList>
    </citation>
    <scope>NUCLEOTIDE SEQUENCE</scope>
</reference>
<organism evidence="1">
    <name type="scientific">marine sediment metagenome</name>
    <dbReference type="NCBI Taxonomy" id="412755"/>
    <lineage>
        <taxon>unclassified sequences</taxon>
        <taxon>metagenomes</taxon>
        <taxon>ecological metagenomes</taxon>
    </lineage>
</organism>
<name>A0A0F8YTX9_9ZZZZ</name>
<dbReference type="EMBL" id="LAZR01064418">
    <property type="protein sequence ID" value="KKK57559.1"/>
    <property type="molecule type" value="Genomic_DNA"/>
</dbReference>
<sequence>MEITKEEFERYEKVRVSGRTNMFMVSNVEALSGLSKEKVLFIMKNYSKLNDAKRGKRE</sequence>
<comment type="caution">
    <text evidence="1">The sequence shown here is derived from an EMBL/GenBank/DDBJ whole genome shotgun (WGS) entry which is preliminary data.</text>
</comment>
<accession>A0A0F8YTX9</accession>